<dbReference type="SUPFAM" id="SSF53756">
    <property type="entry name" value="UDP-Glycosyltransferase/glycogen phosphorylase"/>
    <property type="match status" value="1"/>
</dbReference>
<comment type="caution">
    <text evidence="2">The sequence shown here is derived from an EMBL/GenBank/DDBJ whole genome shotgun (WGS) entry which is preliminary data.</text>
</comment>
<dbReference type="PANTHER" id="PTHR12526">
    <property type="entry name" value="GLYCOSYLTRANSFERASE"/>
    <property type="match status" value="1"/>
</dbReference>
<dbReference type="Gene3D" id="3.40.50.2000">
    <property type="entry name" value="Glycogen Phosphorylase B"/>
    <property type="match status" value="2"/>
</dbReference>
<dbReference type="AlphaFoldDB" id="A0A369Q7F3"/>
<evidence type="ECO:0000313" key="2">
    <source>
        <dbReference type="EMBL" id="RDC60634.1"/>
    </source>
</evidence>
<dbReference type="OrthoDB" id="9801573at2"/>
<evidence type="ECO:0000313" key="3">
    <source>
        <dbReference type="Proteomes" id="UP000253727"/>
    </source>
</evidence>
<sequence>MKIAVLAHIRHAIAEPFMGGMEAHCHQLVTALRRRGHAVTLFAAGGSDLPDTVHTCPHPCENVLPYDTWQGSDELRAYQQQAFAKAWRAIDGGRYDVVHNNSLFTPVLDWARKSGRAMVTSQHVPPFSMMRDAVGRSHGDLSQQFTVTSRQQLAMWDAVRGSNMKVVHNGIDLNDWPVADQRGERLVWFGRITPTKGLRETVAAARIAQASLDIVGTVEDELYFNEFVTPYLNDRIRYCGHMSGTALRHKVAHALAAVVTPMWDEPFGLVAAEAMVAGVPVIAFDRGAMREVLGSCGQLVPAGDVSALARAMSKAQFLDGASCRDRIAKHFSVDQMLDGYEARYEAAISGAARIARPAAVVPVAPTASASSTSSTVALLA</sequence>
<reference evidence="2 3" key="1">
    <citation type="submission" date="2018-04" db="EMBL/GenBank/DDBJ databases">
        <title>Altererythrobacter sp. HME9302 genome sequencing and assembly.</title>
        <authorList>
            <person name="Kang H."/>
            <person name="Kim H."/>
            <person name="Joh K."/>
        </authorList>
    </citation>
    <scope>NUCLEOTIDE SEQUENCE [LARGE SCALE GENOMIC DNA]</scope>
    <source>
        <strain evidence="2 3">HME9302</strain>
    </source>
</reference>
<keyword evidence="3" id="KW-1185">Reference proteome</keyword>
<dbReference type="InterPro" id="IPR028098">
    <property type="entry name" value="Glyco_trans_4-like_N"/>
</dbReference>
<proteinExistence type="predicted"/>
<protein>
    <recommendedName>
        <fullName evidence="1">Glycosyltransferase subfamily 4-like N-terminal domain-containing protein</fullName>
    </recommendedName>
</protein>
<name>A0A369Q7F3_9SPHN</name>
<dbReference type="EMBL" id="QBKA01000002">
    <property type="protein sequence ID" value="RDC60634.1"/>
    <property type="molecule type" value="Genomic_DNA"/>
</dbReference>
<organism evidence="2 3">
    <name type="scientific">Alteripontixanthobacter maritimus</name>
    <dbReference type="NCBI Taxonomy" id="2161824"/>
    <lineage>
        <taxon>Bacteria</taxon>
        <taxon>Pseudomonadati</taxon>
        <taxon>Pseudomonadota</taxon>
        <taxon>Alphaproteobacteria</taxon>
        <taxon>Sphingomonadales</taxon>
        <taxon>Erythrobacteraceae</taxon>
        <taxon>Alteripontixanthobacter</taxon>
    </lineage>
</organism>
<dbReference type="RefSeq" id="WP_115366761.1">
    <property type="nucleotide sequence ID" value="NZ_QBKA01000002.1"/>
</dbReference>
<accession>A0A369Q7F3</accession>
<dbReference type="Pfam" id="PF13439">
    <property type="entry name" value="Glyco_transf_4"/>
    <property type="match status" value="1"/>
</dbReference>
<dbReference type="Pfam" id="PF13692">
    <property type="entry name" value="Glyco_trans_1_4"/>
    <property type="match status" value="1"/>
</dbReference>
<gene>
    <name evidence="2" type="ORF">HME9302_01848</name>
</gene>
<feature type="domain" description="Glycosyltransferase subfamily 4-like N-terminal" evidence="1">
    <location>
        <begin position="18"/>
        <end position="174"/>
    </location>
</feature>
<dbReference type="Proteomes" id="UP000253727">
    <property type="component" value="Unassembled WGS sequence"/>
</dbReference>
<dbReference type="GO" id="GO:0016757">
    <property type="term" value="F:glycosyltransferase activity"/>
    <property type="evidence" value="ECO:0007669"/>
    <property type="project" value="UniProtKB-ARBA"/>
</dbReference>
<dbReference type="PANTHER" id="PTHR12526:SF595">
    <property type="entry name" value="BLL5217 PROTEIN"/>
    <property type="match status" value="1"/>
</dbReference>
<evidence type="ECO:0000259" key="1">
    <source>
        <dbReference type="Pfam" id="PF13439"/>
    </source>
</evidence>